<keyword evidence="2" id="KW-1185">Reference proteome</keyword>
<name>B9D0N2_CAMRE</name>
<accession>B9D0N2</accession>
<evidence type="ECO:0000313" key="2">
    <source>
        <dbReference type="Proteomes" id="UP000003082"/>
    </source>
</evidence>
<reference evidence="1 2" key="1">
    <citation type="submission" date="2008-08" db="EMBL/GenBank/DDBJ databases">
        <authorList>
            <person name="Madupu R."/>
            <person name="Durkin A.S."/>
            <person name="Torralba M."/>
            <person name="Methe B."/>
            <person name="Sutton G.G."/>
            <person name="Strausberg R.L."/>
            <person name="Nelson K.E."/>
        </authorList>
    </citation>
    <scope>NUCLEOTIDE SEQUENCE [LARGE SCALE GENOMIC DNA]</scope>
    <source>
        <strain evidence="1 2">RM3267</strain>
    </source>
</reference>
<comment type="caution">
    <text evidence="1">The sequence shown here is derived from an EMBL/GenBank/DDBJ whole genome shotgun (WGS) entry which is preliminary data.</text>
</comment>
<organism evidence="1 2">
    <name type="scientific">Campylobacter rectus RM3267</name>
    <dbReference type="NCBI Taxonomy" id="553218"/>
    <lineage>
        <taxon>Bacteria</taxon>
        <taxon>Pseudomonadati</taxon>
        <taxon>Campylobacterota</taxon>
        <taxon>Epsilonproteobacteria</taxon>
        <taxon>Campylobacterales</taxon>
        <taxon>Campylobacteraceae</taxon>
        <taxon>Campylobacter</taxon>
    </lineage>
</organism>
<sequence length="48" mass="5284">MCINLKFTATPCRIVKFTFSNFYIIDIAAVCDALLGNKQSSVATLNVQ</sequence>
<dbReference type="EMBL" id="ACFU01000006">
    <property type="protein sequence ID" value="EEF14419.1"/>
    <property type="molecule type" value="Genomic_DNA"/>
</dbReference>
<dbReference type="AlphaFoldDB" id="B9D0N2"/>
<dbReference type="Proteomes" id="UP000003082">
    <property type="component" value="Unassembled WGS sequence"/>
</dbReference>
<evidence type="ECO:0000313" key="1">
    <source>
        <dbReference type="EMBL" id="EEF14419.1"/>
    </source>
</evidence>
<protein>
    <submittedName>
        <fullName evidence="1">Uncharacterized protein</fullName>
    </submittedName>
</protein>
<proteinExistence type="predicted"/>
<gene>
    <name evidence="1" type="ORF">CAMRE0001_1242</name>
</gene>